<dbReference type="Pfam" id="PF00583">
    <property type="entry name" value="Acetyltransf_1"/>
    <property type="match status" value="1"/>
</dbReference>
<comment type="caution">
    <text evidence="2">The sequence shown here is derived from an EMBL/GenBank/DDBJ whole genome shotgun (WGS) entry which is preliminary data.</text>
</comment>
<gene>
    <name evidence="2" type="ORF">BGZ80_011807</name>
</gene>
<dbReference type="Proteomes" id="UP000703661">
    <property type="component" value="Unassembled WGS sequence"/>
</dbReference>
<dbReference type="GO" id="GO:0008080">
    <property type="term" value="F:N-acetyltransferase activity"/>
    <property type="evidence" value="ECO:0007669"/>
    <property type="project" value="TreeGrafter"/>
</dbReference>
<organism evidence="2 3">
    <name type="scientific">Entomortierella chlamydospora</name>
    <dbReference type="NCBI Taxonomy" id="101097"/>
    <lineage>
        <taxon>Eukaryota</taxon>
        <taxon>Fungi</taxon>
        <taxon>Fungi incertae sedis</taxon>
        <taxon>Mucoromycota</taxon>
        <taxon>Mortierellomycotina</taxon>
        <taxon>Mortierellomycetes</taxon>
        <taxon>Mortierellales</taxon>
        <taxon>Mortierellaceae</taxon>
        <taxon>Entomortierella</taxon>
    </lineage>
</organism>
<feature type="domain" description="N-acetyltransferase" evidence="1">
    <location>
        <begin position="94"/>
        <end position="233"/>
    </location>
</feature>
<protein>
    <recommendedName>
        <fullName evidence="1">N-acetyltransferase domain-containing protein</fullName>
    </recommendedName>
</protein>
<dbReference type="CDD" id="cd04301">
    <property type="entry name" value="NAT_SF"/>
    <property type="match status" value="1"/>
</dbReference>
<dbReference type="OrthoDB" id="10039976at2759"/>
<dbReference type="InterPro" id="IPR016181">
    <property type="entry name" value="Acyl_CoA_acyltransferase"/>
</dbReference>
<dbReference type="InterPro" id="IPR000182">
    <property type="entry name" value="GNAT_dom"/>
</dbReference>
<name>A0A9P6SYQ9_9FUNG</name>
<dbReference type="InterPro" id="IPR039143">
    <property type="entry name" value="GNPNAT1-like"/>
</dbReference>
<evidence type="ECO:0000313" key="3">
    <source>
        <dbReference type="Proteomes" id="UP000703661"/>
    </source>
</evidence>
<dbReference type="Gene3D" id="3.40.630.30">
    <property type="match status" value="1"/>
</dbReference>
<dbReference type="EMBL" id="JAAAID010000999">
    <property type="protein sequence ID" value="KAG0012340.1"/>
    <property type="molecule type" value="Genomic_DNA"/>
</dbReference>
<keyword evidence="3" id="KW-1185">Reference proteome</keyword>
<evidence type="ECO:0000259" key="1">
    <source>
        <dbReference type="PROSITE" id="PS51186"/>
    </source>
</evidence>
<dbReference type="PROSITE" id="PS51186">
    <property type="entry name" value="GNAT"/>
    <property type="match status" value="1"/>
</dbReference>
<sequence>MTITFFAVDPQYSDGTDLSLIPPPHSQPSTSTTIVIWRLVAIANNVTPKGLYLPIEKSLVVDAFDILFPQLSTSCTAGPDLQRIETCLANPDTFTLFLATETTETIFFKAVPRNETDTVAASSVAGDAGDVPSSPPRISFKISKIVGCLTLITLKLLMKSRAHIEDLVVSNDCRGQGIGRGLMKRALHDAVHIRGCEIVDLTSRPDRIQARALYESLGFKLRDTGSFRYDAPS</sequence>
<dbReference type="PANTHER" id="PTHR13355:SF15">
    <property type="entry name" value="GCN5-RELATED N-ACETYLTRANSFERASE 3, CHLOROPLASTIC"/>
    <property type="match status" value="1"/>
</dbReference>
<dbReference type="AlphaFoldDB" id="A0A9P6SYQ9"/>
<dbReference type="PANTHER" id="PTHR13355">
    <property type="entry name" value="GLUCOSAMINE 6-PHOSPHATE N-ACETYLTRANSFERASE"/>
    <property type="match status" value="1"/>
</dbReference>
<accession>A0A9P6SYQ9</accession>
<reference evidence="2" key="1">
    <citation type="journal article" date="2020" name="Fungal Divers.">
        <title>Resolving the Mortierellaceae phylogeny through synthesis of multi-gene phylogenetics and phylogenomics.</title>
        <authorList>
            <person name="Vandepol N."/>
            <person name="Liber J."/>
            <person name="Desiro A."/>
            <person name="Na H."/>
            <person name="Kennedy M."/>
            <person name="Barry K."/>
            <person name="Grigoriev I.V."/>
            <person name="Miller A.N."/>
            <person name="O'Donnell K."/>
            <person name="Stajich J.E."/>
            <person name="Bonito G."/>
        </authorList>
    </citation>
    <scope>NUCLEOTIDE SEQUENCE</scope>
    <source>
        <strain evidence="2">NRRL 2769</strain>
    </source>
</reference>
<proteinExistence type="predicted"/>
<evidence type="ECO:0000313" key="2">
    <source>
        <dbReference type="EMBL" id="KAG0012340.1"/>
    </source>
</evidence>
<dbReference type="SUPFAM" id="SSF55729">
    <property type="entry name" value="Acyl-CoA N-acyltransferases (Nat)"/>
    <property type="match status" value="1"/>
</dbReference>